<protein>
    <submittedName>
        <fullName evidence="1">Uncharacterized protein</fullName>
    </submittedName>
</protein>
<sequence length="98" mass="10907">MLFIKCGVGKTGDPVGILVGRLIINKARNGSALEQMLFDDFGDVSYRDLAIKCAVRIDDHDRSERAKAEASGSDDFYFISKPLCGEFFFHCFRYCGAV</sequence>
<dbReference type="AlphaFoldDB" id="A0A645EDP9"/>
<dbReference type="EMBL" id="VSSQ01045639">
    <property type="protein sequence ID" value="MPM99555.1"/>
    <property type="molecule type" value="Genomic_DNA"/>
</dbReference>
<reference evidence="1" key="1">
    <citation type="submission" date="2019-08" db="EMBL/GenBank/DDBJ databases">
        <authorList>
            <person name="Kucharzyk K."/>
            <person name="Murdoch R.W."/>
            <person name="Higgins S."/>
            <person name="Loffler F."/>
        </authorList>
    </citation>
    <scope>NUCLEOTIDE SEQUENCE</scope>
</reference>
<comment type="caution">
    <text evidence="1">The sequence shown here is derived from an EMBL/GenBank/DDBJ whole genome shotgun (WGS) entry which is preliminary data.</text>
</comment>
<organism evidence="1">
    <name type="scientific">bioreactor metagenome</name>
    <dbReference type="NCBI Taxonomy" id="1076179"/>
    <lineage>
        <taxon>unclassified sequences</taxon>
        <taxon>metagenomes</taxon>
        <taxon>ecological metagenomes</taxon>
    </lineage>
</organism>
<proteinExistence type="predicted"/>
<name>A0A645EDP9_9ZZZZ</name>
<accession>A0A645EDP9</accession>
<evidence type="ECO:0000313" key="1">
    <source>
        <dbReference type="EMBL" id="MPM99555.1"/>
    </source>
</evidence>
<gene>
    <name evidence="1" type="ORF">SDC9_146747</name>
</gene>